<dbReference type="SUPFAM" id="SSF54690">
    <property type="entry name" value="Molybdopterin synthase subunit MoaE"/>
    <property type="match status" value="1"/>
</dbReference>
<accession>A0A1H6CKS2</accession>
<dbReference type="PANTHER" id="PTHR23404">
    <property type="entry name" value="MOLYBDOPTERIN SYNTHASE RELATED"/>
    <property type="match status" value="1"/>
</dbReference>
<dbReference type="InterPro" id="IPR036563">
    <property type="entry name" value="MoaE_sf"/>
</dbReference>
<dbReference type="EC" id="2.8.1.12" evidence="1"/>
<dbReference type="OrthoDB" id="45235at2157"/>
<dbReference type="Proteomes" id="UP000296733">
    <property type="component" value="Chromosome"/>
</dbReference>
<evidence type="ECO:0000313" key="2">
    <source>
        <dbReference type="EMBL" id="SEG73591.1"/>
    </source>
</evidence>
<dbReference type="NCBIfam" id="NF011061">
    <property type="entry name" value="PRK14493.1"/>
    <property type="match status" value="1"/>
</dbReference>
<reference evidence="2 3" key="1">
    <citation type="submission" date="2016-10" db="EMBL/GenBank/DDBJ databases">
        <authorList>
            <person name="de Groot N.N."/>
        </authorList>
    </citation>
    <scope>NUCLEOTIDE SEQUENCE [LARGE SCALE GENOMIC DNA]</scope>
    <source>
        <strain evidence="2 3">CGMCC 1.10331</strain>
    </source>
</reference>
<dbReference type="EMBL" id="CP031311">
    <property type="protein sequence ID" value="QCC48769.1"/>
    <property type="molecule type" value="Genomic_DNA"/>
</dbReference>
<dbReference type="InterPro" id="IPR003448">
    <property type="entry name" value="Mopterin_biosynth_MoaE"/>
</dbReference>
<dbReference type="RefSeq" id="WP_103993059.1">
    <property type="nucleotide sequence ID" value="NZ_CP031311.1"/>
</dbReference>
<sequence>MQLLGVVGPDARTLCERMSPHLDGTVAVVERRPAENRSADGTLPSGSERVEGVDAAYELGDDGAWAATGGGRDLDDVLDDLAATYDHALLVGYPEADVPTVTLGDAEAENVVIEADSADAVDVDDALGALADATPHVTLETLVERVKESPRAERAGAIATFTGRVRARDDPDDPRTLELTFEKYEGVADERLRTIESELMEREGVQEVALFHRTGTLEAGEDIVFVVVLAGHRDEAFETVSDGIDRLKDEVPIFKRETTVEEDFWVHDKQ</sequence>
<evidence type="ECO:0000313" key="3">
    <source>
        <dbReference type="Proteomes" id="UP000236740"/>
    </source>
</evidence>
<dbReference type="Proteomes" id="UP000236740">
    <property type="component" value="Unassembled WGS sequence"/>
</dbReference>
<name>A0A1H6CKS2_9EURY</name>
<dbReference type="AlphaFoldDB" id="A0A1H6CKS2"/>
<dbReference type="EMBL" id="FNVN01000008">
    <property type="protein sequence ID" value="SEG73591.1"/>
    <property type="molecule type" value="Genomic_DNA"/>
</dbReference>
<evidence type="ECO:0000313" key="1">
    <source>
        <dbReference type="EMBL" id="QCC48769.1"/>
    </source>
</evidence>
<dbReference type="GO" id="GO:0030366">
    <property type="term" value="F:molybdopterin synthase activity"/>
    <property type="evidence" value="ECO:0007669"/>
    <property type="project" value="UniProtKB-EC"/>
</dbReference>
<keyword evidence="3" id="KW-1185">Reference proteome</keyword>
<evidence type="ECO:0000313" key="4">
    <source>
        <dbReference type="Proteomes" id="UP000296733"/>
    </source>
</evidence>
<proteinExistence type="predicted"/>
<dbReference type="GeneID" id="39859334"/>
<protein>
    <submittedName>
        <fullName evidence="1 2">Molybdopterin synthase</fullName>
        <ecNumber evidence="1">2.8.1.12</ecNumber>
    </submittedName>
</protein>
<dbReference type="GO" id="GO:0006777">
    <property type="term" value="P:Mo-molybdopterin cofactor biosynthetic process"/>
    <property type="evidence" value="ECO:0007669"/>
    <property type="project" value="InterPro"/>
</dbReference>
<keyword evidence="1" id="KW-0808">Transferase</keyword>
<organism evidence="2 3">
    <name type="scientific">Halobellus limi</name>
    <dbReference type="NCBI Taxonomy" id="699433"/>
    <lineage>
        <taxon>Archaea</taxon>
        <taxon>Methanobacteriati</taxon>
        <taxon>Methanobacteriota</taxon>
        <taxon>Stenosarchaea group</taxon>
        <taxon>Halobacteria</taxon>
        <taxon>Halobacteriales</taxon>
        <taxon>Haloferacaceae</taxon>
        <taxon>Halobellus</taxon>
    </lineage>
</organism>
<reference evidence="1 4" key="2">
    <citation type="journal article" date="2019" name="Nat. Commun.">
        <title>A new type of DNA phosphorothioation-based antiviral system in archaea.</title>
        <authorList>
            <person name="Xiong L."/>
            <person name="Liu S."/>
            <person name="Chen S."/>
            <person name="Xiao Y."/>
            <person name="Zhu B."/>
            <person name="Gao Y."/>
            <person name="Zhang Y."/>
            <person name="Chen B."/>
            <person name="Luo J."/>
            <person name="Deng Z."/>
            <person name="Chen X."/>
            <person name="Wang L."/>
            <person name="Chen S."/>
        </authorList>
    </citation>
    <scope>NUCLEOTIDE SEQUENCE [LARGE SCALE GENOMIC DNA]</scope>
    <source>
        <strain evidence="1 4">CGMCC 1.10331</strain>
    </source>
</reference>
<gene>
    <name evidence="1" type="ORF">DV707_14525</name>
    <name evidence="2" type="ORF">SAMN04488133_3514</name>
</gene>
<dbReference type="Gene3D" id="3.90.1170.40">
    <property type="entry name" value="Molybdopterin biosynthesis MoaE subunit"/>
    <property type="match status" value="1"/>
</dbReference>
<dbReference type="KEGG" id="hlm:DV707_14525"/>
<dbReference type="CDD" id="cd00756">
    <property type="entry name" value="MoaE"/>
    <property type="match status" value="1"/>
</dbReference>
<dbReference type="Pfam" id="PF02391">
    <property type="entry name" value="MoaE"/>
    <property type="match status" value="1"/>
</dbReference>